<proteinExistence type="predicted"/>
<evidence type="ECO:0000313" key="2">
    <source>
        <dbReference type="Proteomes" id="UP000325315"/>
    </source>
</evidence>
<keyword evidence="2" id="KW-1185">Reference proteome</keyword>
<sequence>MACSKKHCNNSCFYGIVLMRRRQVDEPVKVWLEKLSDIAYEAVRRMMSWMSSYEHVRRKVDNQMSKKVCNFFSLSKNPMAFTLKMAKKVKNINQSIKDINRQATDFGLQQRLQISSPVSSGVGGGTHSFGDASRVVGREADVLKVVDLFIGSTTRQSLSIVSTVGMAGWAKPL</sequence>
<protein>
    <submittedName>
        <fullName evidence="1">Disease resistance protein RGA2-like</fullName>
    </submittedName>
</protein>
<dbReference type="EMBL" id="SMMG02000003">
    <property type="protein sequence ID" value="KAA3480085.1"/>
    <property type="molecule type" value="Genomic_DNA"/>
</dbReference>
<evidence type="ECO:0000313" key="1">
    <source>
        <dbReference type="EMBL" id="KAA3480085.1"/>
    </source>
</evidence>
<name>A0A5B6WG98_9ROSI</name>
<dbReference type="OrthoDB" id="999744at2759"/>
<organism evidence="1 2">
    <name type="scientific">Gossypium australe</name>
    <dbReference type="NCBI Taxonomy" id="47621"/>
    <lineage>
        <taxon>Eukaryota</taxon>
        <taxon>Viridiplantae</taxon>
        <taxon>Streptophyta</taxon>
        <taxon>Embryophyta</taxon>
        <taxon>Tracheophyta</taxon>
        <taxon>Spermatophyta</taxon>
        <taxon>Magnoliopsida</taxon>
        <taxon>eudicotyledons</taxon>
        <taxon>Gunneridae</taxon>
        <taxon>Pentapetalae</taxon>
        <taxon>rosids</taxon>
        <taxon>malvids</taxon>
        <taxon>Malvales</taxon>
        <taxon>Malvaceae</taxon>
        <taxon>Malvoideae</taxon>
        <taxon>Gossypium</taxon>
    </lineage>
</organism>
<reference evidence="2" key="1">
    <citation type="journal article" date="2019" name="Plant Biotechnol. J.">
        <title>Genome sequencing of the Australian wild diploid species Gossypium australe highlights disease resistance and delayed gland morphogenesis.</title>
        <authorList>
            <person name="Cai Y."/>
            <person name="Cai X."/>
            <person name="Wang Q."/>
            <person name="Wang P."/>
            <person name="Zhang Y."/>
            <person name="Cai C."/>
            <person name="Xu Y."/>
            <person name="Wang K."/>
            <person name="Zhou Z."/>
            <person name="Wang C."/>
            <person name="Geng S."/>
            <person name="Li B."/>
            <person name="Dong Q."/>
            <person name="Hou Y."/>
            <person name="Wang H."/>
            <person name="Ai P."/>
            <person name="Liu Z."/>
            <person name="Yi F."/>
            <person name="Sun M."/>
            <person name="An G."/>
            <person name="Cheng J."/>
            <person name="Zhang Y."/>
            <person name="Shi Q."/>
            <person name="Xie Y."/>
            <person name="Shi X."/>
            <person name="Chang Y."/>
            <person name="Huang F."/>
            <person name="Chen Y."/>
            <person name="Hong S."/>
            <person name="Mi L."/>
            <person name="Sun Q."/>
            <person name="Zhang L."/>
            <person name="Zhou B."/>
            <person name="Peng R."/>
            <person name="Zhang X."/>
            <person name="Liu F."/>
        </authorList>
    </citation>
    <scope>NUCLEOTIDE SEQUENCE [LARGE SCALE GENOMIC DNA]</scope>
    <source>
        <strain evidence="2">cv. PA1801</strain>
    </source>
</reference>
<dbReference type="Proteomes" id="UP000325315">
    <property type="component" value="Unassembled WGS sequence"/>
</dbReference>
<dbReference type="AlphaFoldDB" id="A0A5B6WG98"/>
<comment type="caution">
    <text evidence="1">The sequence shown here is derived from an EMBL/GenBank/DDBJ whole genome shotgun (WGS) entry which is preliminary data.</text>
</comment>
<gene>
    <name evidence="1" type="ORF">EPI10_020545</name>
</gene>
<accession>A0A5B6WG98</accession>